<dbReference type="Proteomes" id="UP001597264">
    <property type="component" value="Unassembled WGS sequence"/>
</dbReference>
<protein>
    <submittedName>
        <fullName evidence="2">Uncharacterized protein</fullName>
    </submittedName>
</protein>
<dbReference type="EMBL" id="JBHTLR010000019">
    <property type="protein sequence ID" value="MFD1217925.1"/>
    <property type="molecule type" value="Genomic_DNA"/>
</dbReference>
<gene>
    <name evidence="2" type="ORF">ACFQ2X_15060</name>
</gene>
<keyword evidence="1" id="KW-1133">Transmembrane helix</keyword>
<keyword evidence="1" id="KW-0472">Membrane</keyword>
<evidence type="ECO:0000313" key="2">
    <source>
        <dbReference type="EMBL" id="MFD1217925.1"/>
    </source>
</evidence>
<name>A0ABW3UBI4_9GAMM</name>
<feature type="transmembrane region" description="Helical" evidence="1">
    <location>
        <begin position="20"/>
        <end position="39"/>
    </location>
</feature>
<evidence type="ECO:0000313" key="3">
    <source>
        <dbReference type="Proteomes" id="UP001597264"/>
    </source>
</evidence>
<sequence>MKKRLLYRSEDRKTLRKLAIWVECMMLAAGAVLLGILVLA</sequence>
<accession>A0ABW3UBI4</accession>
<reference evidence="3" key="1">
    <citation type="journal article" date="2019" name="Int. J. Syst. Evol. Microbiol.">
        <title>The Global Catalogue of Microorganisms (GCM) 10K type strain sequencing project: providing services to taxonomists for standard genome sequencing and annotation.</title>
        <authorList>
            <consortium name="The Broad Institute Genomics Platform"/>
            <consortium name="The Broad Institute Genome Sequencing Center for Infectious Disease"/>
            <person name="Wu L."/>
            <person name="Ma J."/>
        </authorList>
    </citation>
    <scope>NUCLEOTIDE SEQUENCE [LARGE SCALE GENOMIC DNA]</scope>
    <source>
        <strain evidence="3">CCUG 54356</strain>
    </source>
</reference>
<comment type="caution">
    <text evidence="2">The sequence shown here is derived from an EMBL/GenBank/DDBJ whole genome shotgun (WGS) entry which is preliminary data.</text>
</comment>
<keyword evidence="3" id="KW-1185">Reference proteome</keyword>
<evidence type="ECO:0000256" key="1">
    <source>
        <dbReference type="SAM" id="Phobius"/>
    </source>
</evidence>
<proteinExistence type="predicted"/>
<dbReference type="RefSeq" id="WP_268932694.1">
    <property type="nucleotide sequence ID" value="NZ_CP087715.1"/>
</dbReference>
<organism evidence="2 3">
    <name type="scientific">Microbulbifer celer</name>
    <dbReference type="NCBI Taxonomy" id="435905"/>
    <lineage>
        <taxon>Bacteria</taxon>
        <taxon>Pseudomonadati</taxon>
        <taxon>Pseudomonadota</taxon>
        <taxon>Gammaproteobacteria</taxon>
        <taxon>Cellvibrionales</taxon>
        <taxon>Microbulbiferaceae</taxon>
        <taxon>Microbulbifer</taxon>
    </lineage>
</organism>
<keyword evidence="1" id="KW-0812">Transmembrane</keyword>